<accession>A0A090CZM5</accession>
<dbReference type="Proteomes" id="UP000031552">
    <property type="component" value="Unassembled WGS sequence"/>
</dbReference>
<sequence>MNEAPPFSKEGQYNGRVQISLFHSWYPSSKPSEPESLPILFPSIESKRLSILPFTEPYKEEFKAKFNHRFSSSFPDQEEIATISRILEQELSISGSVAEALINKDSLRILENNPLTGYRLIEKGSNKIIGRVCMEEYAKGRVKCDIVLDKDYQNQQYGKEAAITMLFFAIEYVSRSDLSEKGRVQSFVSILDGNDERSIKLAKYLGMVAHNNPKELELDELASHQQVYEIPTDYLNAVYRTRFIKLDQRSLLDNSHAKNWTRH</sequence>
<dbReference type="InterPro" id="IPR016181">
    <property type="entry name" value="Acyl_CoA_acyltransferase"/>
</dbReference>
<dbReference type="RefSeq" id="WP_041017962.1">
    <property type="nucleotide sequence ID" value="NZ_CCEJ010000008.1"/>
</dbReference>
<evidence type="ECO:0000313" key="2">
    <source>
        <dbReference type="Proteomes" id="UP000031552"/>
    </source>
</evidence>
<gene>
    <name evidence="1" type="ORF">CSEC_1587</name>
</gene>
<organism evidence="1 2">
    <name type="scientific">Candidatus Criblamydia sequanensis CRIB-18</name>
    <dbReference type="NCBI Taxonomy" id="1437425"/>
    <lineage>
        <taxon>Bacteria</taxon>
        <taxon>Pseudomonadati</taxon>
        <taxon>Chlamydiota</taxon>
        <taxon>Chlamydiia</taxon>
        <taxon>Parachlamydiales</taxon>
        <taxon>Candidatus Criblamydiaceae</taxon>
        <taxon>Candidatus Criblamydia</taxon>
    </lineage>
</organism>
<reference evidence="1" key="1">
    <citation type="submission" date="2013-12" db="EMBL/GenBank/DDBJ databases">
        <authorList>
            <person name="Linke B."/>
        </authorList>
    </citation>
    <scope>NUCLEOTIDE SEQUENCE [LARGE SCALE GENOMIC DNA]</scope>
    <source>
        <strain evidence="1">CRIB-18</strain>
    </source>
</reference>
<evidence type="ECO:0000313" key="1">
    <source>
        <dbReference type="EMBL" id="CDR34401.1"/>
    </source>
</evidence>
<dbReference type="AlphaFoldDB" id="A0A090CZM5"/>
<proteinExistence type="predicted"/>
<keyword evidence="2" id="KW-1185">Reference proteome</keyword>
<protein>
    <submittedName>
        <fullName evidence="1">Uncharacterized protein</fullName>
    </submittedName>
</protein>
<dbReference type="Gene3D" id="3.40.630.30">
    <property type="match status" value="1"/>
</dbReference>
<dbReference type="SUPFAM" id="SSF55729">
    <property type="entry name" value="Acyl-CoA N-acyltransferases (Nat)"/>
    <property type="match status" value="1"/>
</dbReference>
<comment type="caution">
    <text evidence="1">The sequence shown here is derived from an EMBL/GenBank/DDBJ whole genome shotgun (WGS) entry which is preliminary data.</text>
</comment>
<name>A0A090CZM5_9BACT</name>
<dbReference type="EMBL" id="CCEJ010000008">
    <property type="protein sequence ID" value="CDR34401.1"/>
    <property type="molecule type" value="Genomic_DNA"/>
</dbReference>
<reference evidence="1" key="2">
    <citation type="submission" date="2014-09" db="EMBL/GenBank/DDBJ databases">
        <title>Criblamydia sequanensis harbors a mega-plasmid encoding arsenite resistance.</title>
        <authorList>
            <person name="Bertelli C."/>
            <person name="Goesmann A."/>
            <person name="Greub G."/>
        </authorList>
    </citation>
    <scope>NUCLEOTIDE SEQUENCE [LARGE SCALE GENOMIC DNA]</scope>
    <source>
        <strain evidence="1">CRIB-18</strain>
    </source>
</reference>